<dbReference type="RefSeq" id="XP_018987455.1">
    <property type="nucleotide sequence ID" value="XM_019130352.1"/>
</dbReference>
<keyword evidence="5 9" id="KW-1000">Mitochondrion outer membrane</keyword>
<protein>
    <recommendedName>
        <fullName evidence="3 9">Mitochondrial fission 1 protein</fullName>
    </recommendedName>
</protein>
<evidence type="ECO:0000256" key="2">
    <source>
        <dbReference type="ARBA" id="ARBA00008937"/>
    </source>
</evidence>
<dbReference type="OrthoDB" id="421154at2759"/>
<dbReference type="STRING" id="984486.A0A1E3QYH4"/>
<dbReference type="GO" id="GO:0000422">
    <property type="term" value="P:autophagy of mitochondrion"/>
    <property type="evidence" value="ECO:0007669"/>
    <property type="project" value="TreeGrafter"/>
</dbReference>
<dbReference type="CDD" id="cd12212">
    <property type="entry name" value="Fis1"/>
    <property type="match status" value="1"/>
</dbReference>
<name>A0A1E3QYH4_9ASCO</name>
<comment type="similarity">
    <text evidence="2 9">Belongs to the FIS1 family.</text>
</comment>
<dbReference type="SUPFAM" id="SSF48452">
    <property type="entry name" value="TPR-like"/>
    <property type="match status" value="1"/>
</dbReference>
<dbReference type="GO" id="GO:0090141">
    <property type="term" value="P:positive regulation of mitochondrial fission"/>
    <property type="evidence" value="ECO:0007669"/>
    <property type="project" value="EnsemblFungi"/>
</dbReference>
<dbReference type="EMBL" id="KV454427">
    <property type="protein sequence ID" value="ODQ82127.1"/>
    <property type="molecule type" value="Genomic_DNA"/>
</dbReference>
<evidence type="ECO:0000256" key="5">
    <source>
        <dbReference type="ARBA" id="ARBA00022787"/>
    </source>
</evidence>
<sequence length="156" mass="17533">MSKLSYLPALEDANTPLSKEQLTILRNQLSKEQPNISIQSQFNYAWGLIKSALKDDSKQGIRLLSEIYKEYPQRRRECLYYLSIGCYKVGDYSNARRYAEALLENEPENTQAQQLKNLIEDKVAKEGLIGMAVIGGFLAVGGAALTAILTSKKSRR</sequence>
<keyword evidence="7 9" id="KW-0496">Mitochondrion</keyword>
<dbReference type="AlphaFoldDB" id="A0A1E3QYH4"/>
<evidence type="ECO:0000256" key="4">
    <source>
        <dbReference type="ARBA" id="ARBA00022692"/>
    </source>
</evidence>
<organism evidence="11 12">
    <name type="scientific">Babjeviella inositovora NRRL Y-12698</name>
    <dbReference type="NCBI Taxonomy" id="984486"/>
    <lineage>
        <taxon>Eukaryota</taxon>
        <taxon>Fungi</taxon>
        <taxon>Dikarya</taxon>
        <taxon>Ascomycota</taxon>
        <taxon>Saccharomycotina</taxon>
        <taxon>Pichiomycetes</taxon>
        <taxon>Serinales incertae sedis</taxon>
        <taxon>Babjeviella</taxon>
    </lineage>
</organism>
<gene>
    <name evidence="11" type="ORF">BABINDRAFT_165616</name>
</gene>
<accession>A0A1E3QYH4</accession>
<reference evidence="12" key="1">
    <citation type="submission" date="2016-05" db="EMBL/GenBank/DDBJ databases">
        <title>Comparative genomics of biotechnologically important yeasts.</title>
        <authorList>
            <consortium name="DOE Joint Genome Institute"/>
            <person name="Riley R."/>
            <person name="Haridas S."/>
            <person name="Wolfe K.H."/>
            <person name="Lopes M.R."/>
            <person name="Hittinger C.T."/>
            <person name="Goker M."/>
            <person name="Salamov A."/>
            <person name="Wisecaver J."/>
            <person name="Long T.M."/>
            <person name="Aerts A.L."/>
            <person name="Barry K."/>
            <person name="Choi C."/>
            <person name="Clum A."/>
            <person name="Coughlan A.Y."/>
            <person name="Deshpande S."/>
            <person name="Douglass A.P."/>
            <person name="Hanson S.J."/>
            <person name="Klenk H.-P."/>
            <person name="Labutti K."/>
            <person name="Lapidus A."/>
            <person name="Lindquist E."/>
            <person name="Lipzen A."/>
            <person name="Meier-Kolthoff J.P."/>
            <person name="Ohm R.A."/>
            <person name="Otillar R.P."/>
            <person name="Pangilinan J."/>
            <person name="Peng Y."/>
            <person name="Rokas A."/>
            <person name="Rosa C.A."/>
            <person name="Scheuner C."/>
            <person name="Sibirny A.A."/>
            <person name="Slot J.C."/>
            <person name="Stielow J.B."/>
            <person name="Sun H."/>
            <person name="Kurtzman C.P."/>
            <person name="Blackwell M."/>
            <person name="Grigoriev I.V."/>
            <person name="Jeffries T.W."/>
        </authorList>
    </citation>
    <scope>NUCLEOTIDE SEQUENCE [LARGE SCALE GENOMIC DNA]</scope>
    <source>
        <strain evidence="12">NRRL Y-12698</strain>
    </source>
</reference>
<comment type="subcellular location">
    <subcellularLocation>
        <location evidence="1">Mitochondrion outer membrane</location>
        <topology evidence="1">Single-pass membrane protein</topology>
    </subcellularLocation>
</comment>
<dbReference type="GeneID" id="30148205"/>
<dbReference type="Pfam" id="PF14853">
    <property type="entry name" value="Fis1_TPR_C"/>
    <property type="match status" value="1"/>
</dbReference>
<evidence type="ECO:0000256" key="6">
    <source>
        <dbReference type="ARBA" id="ARBA00022989"/>
    </source>
</evidence>
<proteinExistence type="inferred from homology"/>
<dbReference type="GO" id="GO:0000266">
    <property type="term" value="P:mitochondrial fission"/>
    <property type="evidence" value="ECO:0007669"/>
    <property type="project" value="UniProtKB-UniRule"/>
</dbReference>
<evidence type="ECO:0000256" key="1">
    <source>
        <dbReference type="ARBA" id="ARBA00004572"/>
    </source>
</evidence>
<dbReference type="InterPro" id="IPR016543">
    <property type="entry name" value="Fis1"/>
</dbReference>
<dbReference type="Gene3D" id="1.25.40.10">
    <property type="entry name" value="Tetratricopeptide repeat domain"/>
    <property type="match status" value="1"/>
</dbReference>
<keyword evidence="12" id="KW-1185">Reference proteome</keyword>
<dbReference type="GO" id="GO:0005778">
    <property type="term" value="C:peroxisomal membrane"/>
    <property type="evidence" value="ECO:0007669"/>
    <property type="project" value="TreeGrafter"/>
</dbReference>
<evidence type="ECO:0000313" key="11">
    <source>
        <dbReference type="EMBL" id="ODQ82127.1"/>
    </source>
</evidence>
<dbReference type="PIRSF" id="PIRSF008835">
    <property type="entry name" value="TPR_repeat_11_Fis1"/>
    <property type="match status" value="1"/>
</dbReference>
<dbReference type="PANTHER" id="PTHR13247:SF0">
    <property type="entry name" value="MITOCHONDRIAL FISSION 1 PROTEIN"/>
    <property type="match status" value="1"/>
</dbReference>
<evidence type="ECO:0000313" key="12">
    <source>
        <dbReference type="Proteomes" id="UP000094336"/>
    </source>
</evidence>
<keyword evidence="6 10" id="KW-1133">Transmembrane helix</keyword>
<evidence type="ECO:0000256" key="10">
    <source>
        <dbReference type="SAM" id="Phobius"/>
    </source>
</evidence>
<dbReference type="GO" id="GO:0005741">
    <property type="term" value="C:mitochondrial outer membrane"/>
    <property type="evidence" value="ECO:0007669"/>
    <property type="project" value="UniProtKB-SubCell"/>
</dbReference>
<dbReference type="Pfam" id="PF14852">
    <property type="entry name" value="Fis1_TPR_N"/>
    <property type="match status" value="1"/>
</dbReference>
<dbReference type="GO" id="GO:0016559">
    <property type="term" value="P:peroxisome fission"/>
    <property type="evidence" value="ECO:0007669"/>
    <property type="project" value="EnsemblFungi"/>
</dbReference>
<dbReference type="Proteomes" id="UP000094336">
    <property type="component" value="Unassembled WGS sequence"/>
</dbReference>
<keyword evidence="4 10" id="KW-0812">Transmembrane</keyword>
<comment type="function">
    <text evidence="9">Has a role in mitochondrial fission.</text>
</comment>
<evidence type="ECO:0000256" key="8">
    <source>
        <dbReference type="ARBA" id="ARBA00023136"/>
    </source>
</evidence>
<keyword evidence="8 9" id="KW-0472">Membrane</keyword>
<dbReference type="InterPro" id="IPR011990">
    <property type="entry name" value="TPR-like_helical_dom_sf"/>
</dbReference>
<evidence type="ECO:0000256" key="7">
    <source>
        <dbReference type="ARBA" id="ARBA00023128"/>
    </source>
</evidence>
<dbReference type="InterPro" id="IPR033745">
    <property type="entry name" value="Fis1_cytosol"/>
</dbReference>
<evidence type="ECO:0000256" key="9">
    <source>
        <dbReference type="PIRNR" id="PIRNR008835"/>
    </source>
</evidence>
<evidence type="ECO:0000256" key="3">
    <source>
        <dbReference type="ARBA" id="ARBA00014314"/>
    </source>
</evidence>
<dbReference type="PANTHER" id="PTHR13247">
    <property type="entry name" value="TETRATRICOPEPTIDE REPEAT PROTEIN 11 TPR REPEAT PROTEIN 11"/>
    <property type="match status" value="1"/>
</dbReference>
<feature type="transmembrane region" description="Helical" evidence="10">
    <location>
        <begin position="128"/>
        <end position="150"/>
    </location>
</feature>
<dbReference type="InterPro" id="IPR028061">
    <property type="entry name" value="Fis1_TPR_C"/>
</dbReference>
<comment type="domain">
    <text evidence="9">The C-terminus is required for mitochondrial localization, while the N-terminus is necessary for mitochondrial fission.</text>
</comment>
<dbReference type="InterPro" id="IPR028058">
    <property type="entry name" value="Fis1_TPR_N"/>
</dbReference>